<dbReference type="GeneID" id="36292685"/>
<dbReference type="Proteomes" id="UP000077154">
    <property type="component" value="Unassembled WGS sequence"/>
</dbReference>
<dbReference type="OrthoDB" id="5420892at2759"/>
<dbReference type="AlphaFoldDB" id="A0A2P6FGM9"/>
<reference evidence="2" key="1">
    <citation type="submission" date="2016-03" db="EMBL/GenBank/DDBJ databases">
        <title>Updated assembly of Pseudogymnoascus destructans, the fungus causing white-nose syndrome of bats.</title>
        <authorList>
            <person name="Palmer J.M."/>
            <person name="Drees K.P."/>
            <person name="Foster J.T."/>
            <person name="Lindner D.L."/>
        </authorList>
    </citation>
    <scope>NUCLEOTIDE SEQUENCE [LARGE SCALE GENOMIC DNA]</scope>
    <source>
        <strain evidence="2">20631-21</strain>
    </source>
</reference>
<organism evidence="2">
    <name type="scientific">Pseudogymnoascus destructans</name>
    <dbReference type="NCBI Taxonomy" id="655981"/>
    <lineage>
        <taxon>Eukaryota</taxon>
        <taxon>Fungi</taxon>
        <taxon>Dikarya</taxon>
        <taxon>Ascomycota</taxon>
        <taxon>Pezizomycotina</taxon>
        <taxon>Leotiomycetes</taxon>
        <taxon>Thelebolales</taxon>
        <taxon>Thelebolaceae</taxon>
        <taxon>Pseudogymnoascus</taxon>
    </lineage>
</organism>
<gene>
    <name evidence="2" type="ORF">VC83_09655</name>
</gene>
<accession>A0A2P6FGM9</accession>
<evidence type="ECO:0000256" key="1">
    <source>
        <dbReference type="SAM" id="MobiDB-lite"/>
    </source>
</evidence>
<feature type="region of interest" description="Disordered" evidence="1">
    <location>
        <begin position="52"/>
        <end position="117"/>
    </location>
</feature>
<sequence length="201" mass="22711">MWCENCGKQRSHYHQIGTANAKYCQRCRQRGTKADTYCRYCSKPKRQANSVCDVHGVNMSDDGTASRSPSPPTRSPSPPTRSPSRSPSPPTRSPSPPTRSPSFSTRSPSNAGSRDSESEINRTCHFCNLIFSDRNGKEAHNTYYTSGCEKHATCFPAKDNYSHARQKYHTQCFVPGCDSKYTEPDLEWDDDTIERHVRARH</sequence>
<protein>
    <submittedName>
        <fullName evidence="2">Uncharacterized protein</fullName>
    </submittedName>
</protein>
<evidence type="ECO:0000313" key="2">
    <source>
        <dbReference type="EMBL" id="PQM43528.1"/>
    </source>
</evidence>
<feature type="compositionally biased region" description="Low complexity" evidence="1">
    <location>
        <begin position="100"/>
        <end position="109"/>
    </location>
</feature>
<dbReference type="EMBL" id="KV441402">
    <property type="protein sequence ID" value="PQM43528.1"/>
    <property type="molecule type" value="Genomic_DNA"/>
</dbReference>
<dbReference type="RefSeq" id="XP_024328836.1">
    <property type="nucleotide sequence ID" value="XM_024473068.1"/>
</dbReference>
<name>A0A2P6FGM9_9PEZI</name>
<feature type="compositionally biased region" description="Pro residues" evidence="1">
    <location>
        <begin position="69"/>
        <end position="99"/>
    </location>
</feature>
<proteinExistence type="predicted"/>